<keyword evidence="10 13" id="KW-0234">DNA repair</keyword>
<dbReference type="Pfam" id="PF02463">
    <property type="entry name" value="SMC_N"/>
    <property type="match status" value="1"/>
</dbReference>
<keyword evidence="5 13" id="KW-0235">DNA replication</keyword>
<evidence type="ECO:0000256" key="5">
    <source>
        <dbReference type="ARBA" id="ARBA00022705"/>
    </source>
</evidence>
<feature type="domain" description="RecF/RecN/SMC N-terminal" evidence="15">
    <location>
        <begin position="2"/>
        <end position="368"/>
    </location>
</feature>
<keyword evidence="8 13" id="KW-0067">ATP-binding</keyword>
<dbReference type="PANTHER" id="PTHR32182">
    <property type="entry name" value="DNA REPLICATION AND REPAIR PROTEIN RECF"/>
    <property type="match status" value="1"/>
</dbReference>
<keyword evidence="17" id="KW-1185">Reference proteome</keyword>
<evidence type="ECO:0000256" key="11">
    <source>
        <dbReference type="ARBA" id="ARBA00023236"/>
    </source>
</evidence>
<comment type="similarity">
    <text evidence="2 13 14">Belongs to the RecF family.</text>
</comment>
<proteinExistence type="inferred from homology"/>
<dbReference type="HAMAP" id="MF_00365">
    <property type="entry name" value="RecF"/>
    <property type="match status" value="1"/>
</dbReference>
<evidence type="ECO:0000313" key="16">
    <source>
        <dbReference type="EMBL" id="MFD1325523.1"/>
    </source>
</evidence>
<name>A0ABW3YSC2_9ACTN</name>
<dbReference type="NCBIfam" id="TIGR00611">
    <property type="entry name" value="recf"/>
    <property type="match status" value="1"/>
</dbReference>
<evidence type="ECO:0000256" key="9">
    <source>
        <dbReference type="ARBA" id="ARBA00023125"/>
    </source>
</evidence>
<dbReference type="EMBL" id="JBHTMP010000082">
    <property type="protein sequence ID" value="MFD1325523.1"/>
    <property type="molecule type" value="Genomic_DNA"/>
</dbReference>
<comment type="function">
    <text evidence="12 13 14">The RecF protein is involved in DNA metabolism; it is required for DNA replication and normal SOS inducibility. RecF binds preferentially to single-stranded, linear DNA. It also seems to bind ATP.</text>
</comment>
<evidence type="ECO:0000256" key="6">
    <source>
        <dbReference type="ARBA" id="ARBA00022741"/>
    </source>
</evidence>
<keyword evidence="4 13" id="KW-0963">Cytoplasm</keyword>
<evidence type="ECO:0000256" key="4">
    <source>
        <dbReference type="ARBA" id="ARBA00022490"/>
    </source>
</evidence>
<dbReference type="InterPro" id="IPR018078">
    <property type="entry name" value="DNA-binding_RecF_CS"/>
</dbReference>
<dbReference type="Gene3D" id="3.40.50.300">
    <property type="entry name" value="P-loop containing nucleotide triphosphate hydrolases"/>
    <property type="match status" value="1"/>
</dbReference>
<evidence type="ECO:0000313" key="17">
    <source>
        <dbReference type="Proteomes" id="UP001597260"/>
    </source>
</evidence>
<dbReference type="RefSeq" id="WP_377578006.1">
    <property type="nucleotide sequence ID" value="NZ_JBHTMP010000082.1"/>
</dbReference>
<sequence length="393" mass="42055">MYVRRLELVDFRSYERVGVDLNPGGNVLVGANGVGKTNLVEALGYVATLSSHRVATDAPLVRSGADAAVIRCAIVHEGRELLVELQLVPGRANRARLGRSPVRRPRDVLGALRLVLFAPEDLELVRGDPGERRRYLDDLLVTRLPRYAGVRADYERVVKQRNALLRTAYLARKVGRSRSSGSRPADADSGAPDLGGDLSTLDVWDTHLARHGAELLAGRLELVAALAPHVAKAYDAVAAGRGAAGMAYRSSLDLLDVAPDRPALETALARALTESRAAEVERGVTLVGPHRDDLALTLGPLPVKGYASHGESWSYALALRLAAYDLLRADGIEPVLILDDVFAELDAGRRERLADLVGGASQLLVTCAVADDVPRALRGTRYEVGGGDVRSAG</sequence>
<reference evidence="17" key="1">
    <citation type="journal article" date="2019" name="Int. J. Syst. Evol. Microbiol.">
        <title>The Global Catalogue of Microorganisms (GCM) 10K type strain sequencing project: providing services to taxonomists for standard genome sequencing and annotation.</title>
        <authorList>
            <consortium name="The Broad Institute Genomics Platform"/>
            <consortium name="The Broad Institute Genome Sequencing Center for Infectious Disease"/>
            <person name="Wu L."/>
            <person name="Ma J."/>
        </authorList>
    </citation>
    <scope>NUCLEOTIDE SEQUENCE [LARGE SCALE GENOMIC DNA]</scope>
    <source>
        <strain evidence="17">JCM 31037</strain>
    </source>
</reference>
<comment type="subcellular location">
    <subcellularLocation>
        <location evidence="1 13 14">Cytoplasm</location>
    </subcellularLocation>
</comment>
<evidence type="ECO:0000256" key="13">
    <source>
        <dbReference type="HAMAP-Rule" id="MF_00365"/>
    </source>
</evidence>
<dbReference type="PROSITE" id="PS00618">
    <property type="entry name" value="RECF_2"/>
    <property type="match status" value="1"/>
</dbReference>
<dbReference type="PANTHER" id="PTHR32182:SF0">
    <property type="entry name" value="DNA REPLICATION AND REPAIR PROTEIN RECF"/>
    <property type="match status" value="1"/>
</dbReference>
<keyword evidence="6 13" id="KW-0547">Nucleotide-binding</keyword>
<keyword evidence="9 13" id="KW-0238">DNA-binding</keyword>
<dbReference type="SUPFAM" id="SSF52540">
    <property type="entry name" value="P-loop containing nucleoside triphosphate hydrolases"/>
    <property type="match status" value="1"/>
</dbReference>
<evidence type="ECO:0000256" key="1">
    <source>
        <dbReference type="ARBA" id="ARBA00004496"/>
    </source>
</evidence>
<dbReference type="InterPro" id="IPR027417">
    <property type="entry name" value="P-loop_NTPase"/>
</dbReference>
<evidence type="ECO:0000256" key="2">
    <source>
        <dbReference type="ARBA" id="ARBA00008016"/>
    </source>
</evidence>
<evidence type="ECO:0000256" key="12">
    <source>
        <dbReference type="ARBA" id="ARBA00025401"/>
    </source>
</evidence>
<feature type="binding site" evidence="13">
    <location>
        <begin position="30"/>
        <end position="37"/>
    </location>
    <ligand>
        <name>ATP</name>
        <dbReference type="ChEBI" id="CHEBI:30616"/>
    </ligand>
</feature>
<protein>
    <recommendedName>
        <fullName evidence="3 13">DNA replication and repair protein RecF</fullName>
    </recommendedName>
</protein>
<dbReference type="PROSITE" id="PS00617">
    <property type="entry name" value="RECF_1"/>
    <property type="match status" value="1"/>
</dbReference>
<evidence type="ECO:0000256" key="8">
    <source>
        <dbReference type="ARBA" id="ARBA00022840"/>
    </source>
</evidence>
<evidence type="ECO:0000259" key="15">
    <source>
        <dbReference type="Pfam" id="PF02463"/>
    </source>
</evidence>
<accession>A0ABW3YSC2</accession>
<keyword evidence="7 13" id="KW-0227">DNA damage</keyword>
<dbReference type="InterPro" id="IPR001238">
    <property type="entry name" value="DNA-binding_RecF"/>
</dbReference>
<organism evidence="16 17">
    <name type="scientific">Micromonospora sonneratiae</name>
    <dbReference type="NCBI Taxonomy" id="1184706"/>
    <lineage>
        <taxon>Bacteria</taxon>
        <taxon>Bacillati</taxon>
        <taxon>Actinomycetota</taxon>
        <taxon>Actinomycetes</taxon>
        <taxon>Micromonosporales</taxon>
        <taxon>Micromonosporaceae</taxon>
        <taxon>Micromonospora</taxon>
    </lineage>
</organism>
<keyword evidence="11 13" id="KW-0742">SOS response</keyword>
<dbReference type="Proteomes" id="UP001597260">
    <property type="component" value="Unassembled WGS sequence"/>
</dbReference>
<evidence type="ECO:0000256" key="10">
    <source>
        <dbReference type="ARBA" id="ARBA00023204"/>
    </source>
</evidence>
<evidence type="ECO:0000256" key="14">
    <source>
        <dbReference type="RuleBase" id="RU000578"/>
    </source>
</evidence>
<comment type="caution">
    <text evidence="16">The sequence shown here is derived from an EMBL/GenBank/DDBJ whole genome shotgun (WGS) entry which is preliminary data.</text>
</comment>
<dbReference type="InterPro" id="IPR042174">
    <property type="entry name" value="RecF_2"/>
</dbReference>
<dbReference type="InterPro" id="IPR003395">
    <property type="entry name" value="RecF/RecN/SMC_N"/>
</dbReference>
<dbReference type="Gene3D" id="1.20.1050.90">
    <property type="entry name" value="RecF/RecN/SMC, N-terminal domain"/>
    <property type="match status" value="1"/>
</dbReference>
<evidence type="ECO:0000256" key="7">
    <source>
        <dbReference type="ARBA" id="ARBA00022763"/>
    </source>
</evidence>
<gene>
    <name evidence="13 16" type="primary">recF</name>
    <name evidence="16" type="ORF">ACFQ4H_31015</name>
</gene>
<evidence type="ECO:0000256" key="3">
    <source>
        <dbReference type="ARBA" id="ARBA00020170"/>
    </source>
</evidence>